<dbReference type="Pfam" id="PF05128">
    <property type="entry name" value="DUF697"/>
    <property type="match status" value="1"/>
</dbReference>
<evidence type="ECO:0000256" key="2">
    <source>
        <dbReference type="ARBA" id="ARBA00022692"/>
    </source>
</evidence>
<evidence type="ECO:0000256" key="4">
    <source>
        <dbReference type="ARBA" id="ARBA00023136"/>
    </source>
</evidence>
<dbReference type="InterPro" id="IPR006073">
    <property type="entry name" value="GTP-bd"/>
</dbReference>
<evidence type="ECO:0000259" key="6">
    <source>
        <dbReference type="Pfam" id="PF01926"/>
    </source>
</evidence>
<protein>
    <submittedName>
        <fullName evidence="7">GTP-binding protein</fullName>
    </submittedName>
</protein>
<dbReference type="InterPro" id="IPR021147">
    <property type="entry name" value="DUF697"/>
</dbReference>
<organism evidence="7 8">
    <name type="scientific">Leptothoe spongobia TAU-MAC 1115</name>
    <dbReference type="NCBI Taxonomy" id="1967444"/>
    <lineage>
        <taxon>Bacteria</taxon>
        <taxon>Bacillati</taxon>
        <taxon>Cyanobacteriota</taxon>
        <taxon>Cyanophyceae</taxon>
        <taxon>Nodosilineales</taxon>
        <taxon>Cymatolegaceae</taxon>
        <taxon>Leptothoe</taxon>
        <taxon>Leptothoe spongobia</taxon>
    </lineage>
</organism>
<dbReference type="PANTHER" id="PTHR42714:SF6">
    <property type="entry name" value="TRANSLATION INITIATION FACTOR IF-2"/>
    <property type="match status" value="1"/>
</dbReference>
<keyword evidence="8" id="KW-1185">Reference proteome</keyword>
<feature type="domain" description="G" evidence="6">
    <location>
        <begin position="87"/>
        <end position="203"/>
    </location>
</feature>
<dbReference type="GO" id="GO:0016020">
    <property type="term" value="C:membrane"/>
    <property type="evidence" value="ECO:0007669"/>
    <property type="project" value="UniProtKB-SubCell"/>
</dbReference>
<keyword evidence="3" id="KW-1133">Transmembrane helix</keyword>
<evidence type="ECO:0000313" key="7">
    <source>
        <dbReference type="EMBL" id="MBT9317458.1"/>
    </source>
</evidence>
<dbReference type="RefSeq" id="WP_215610521.1">
    <property type="nucleotide sequence ID" value="NZ_JADOES010000047.1"/>
</dbReference>
<dbReference type="PANTHER" id="PTHR42714">
    <property type="entry name" value="TRNA MODIFICATION GTPASE GTPBP3"/>
    <property type="match status" value="1"/>
</dbReference>
<reference evidence="7" key="1">
    <citation type="submission" date="2020-11" db="EMBL/GenBank/DDBJ databases">
        <authorList>
            <person name="Konstantinou D."/>
            <person name="Gkelis S."/>
            <person name="Popin R."/>
            <person name="Fewer D."/>
            <person name="Sivonen K."/>
        </authorList>
    </citation>
    <scope>NUCLEOTIDE SEQUENCE</scope>
    <source>
        <strain evidence="7">TAU-MAC 1115</strain>
    </source>
</reference>
<name>A0A947GLP3_9CYAN</name>
<sequence length="501" mass="54465">MIDPTLAQDVTTSQPHLRTASENTLSAPEHPLVDQARQSLRQTIDRYIPQLELTCSDADELKRQAAVKAGIDQLTALLNKLNSTLLRVAVFGLVSRGKSAVLNALVGEKILETGPLNGVTQWPRSIYWTPTVPEQETPLKIELIDTPGLDEIEGAERGQVAQEVAQQADLILFVVAGDITNTEYTALQTLYQTRKPLLLVFNKTDLYPETDRQAVYDNLQRLQNQLLLDEQSEQDESTTPCSDVPIVDDVILVAAEPMPLEVRIEWPNGRITKEWETPPPDIDPLKSTLIGLIQTEGPTLVALNTLHQANQIDTNLAQDTAQLNHTAADNIILQFAKYKSAAVALNPVAVLDLLGGVASDLVMIRNLAKLYGFPMTSFEASKLWQVIVRSSGTLLLSELGSGLLLGIGKSGTALWSLVDGAAGLTAYAGAMGAQAAAAGYGTYAVGQAARVYLEQGCSWGPQGIKTLMRTIVADAKTNPTLARLQQEVRQSVEEQYKQQNQ</sequence>
<evidence type="ECO:0000256" key="1">
    <source>
        <dbReference type="ARBA" id="ARBA00004141"/>
    </source>
</evidence>
<dbReference type="InterPro" id="IPR027417">
    <property type="entry name" value="P-loop_NTPase"/>
</dbReference>
<keyword evidence="2" id="KW-0812">Transmembrane</keyword>
<feature type="region of interest" description="Disordered" evidence="5">
    <location>
        <begin position="1"/>
        <end position="24"/>
    </location>
</feature>
<evidence type="ECO:0000313" key="8">
    <source>
        <dbReference type="Proteomes" id="UP000717364"/>
    </source>
</evidence>
<dbReference type="GO" id="GO:0002098">
    <property type="term" value="P:tRNA wobble uridine modification"/>
    <property type="evidence" value="ECO:0007669"/>
    <property type="project" value="TreeGrafter"/>
</dbReference>
<comment type="subcellular location">
    <subcellularLocation>
        <location evidence="1">Membrane</location>
        <topology evidence="1">Multi-pass membrane protein</topology>
    </subcellularLocation>
</comment>
<evidence type="ECO:0000256" key="5">
    <source>
        <dbReference type="SAM" id="MobiDB-lite"/>
    </source>
</evidence>
<feature type="compositionally biased region" description="Polar residues" evidence="5">
    <location>
        <begin position="8"/>
        <end position="24"/>
    </location>
</feature>
<gene>
    <name evidence="7" type="ORF">IXB50_18705</name>
</gene>
<dbReference type="Gene3D" id="3.40.50.300">
    <property type="entry name" value="P-loop containing nucleotide triphosphate hydrolases"/>
    <property type="match status" value="1"/>
</dbReference>
<dbReference type="Pfam" id="PF01926">
    <property type="entry name" value="MMR_HSR1"/>
    <property type="match status" value="1"/>
</dbReference>
<reference evidence="7" key="2">
    <citation type="journal article" date="2021" name="Mar. Drugs">
        <title>Genome Reduction and Secondary Metabolism of the Marine Sponge-Associated Cyanobacterium Leptothoe.</title>
        <authorList>
            <person name="Konstantinou D."/>
            <person name="Popin R.V."/>
            <person name="Fewer D.P."/>
            <person name="Sivonen K."/>
            <person name="Gkelis S."/>
        </authorList>
    </citation>
    <scope>NUCLEOTIDE SEQUENCE</scope>
    <source>
        <strain evidence="7">TAU-MAC 1115</strain>
    </source>
</reference>
<dbReference type="GO" id="GO:0005525">
    <property type="term" value="F:GTP binding"/>
    <property type="evidence" value="ECO:0007669"/>
    <property type="project" value="InterPro"/>
</dbReference>
<dbReference type="AlphaFoldDB" id="A0A947GLP3"/>
<dbReference type="Proteomes" id="UP000717364">
    <property type="component" value="Unassembled WGS sequence"/>
</dbReference>
<comment type="caution">
    <text evidence="7">The sequence shown here is derived from an EMBL/GenBank/DDBJ whole genome shotgun (WGS) entry which is preliminary data.</text>
</comment>
<proteinExistence type="predicted"/>
<keyword evidence="4" id="KW-0472">Membrane</keyword>
<accession>A0A947GLP3</accession>
<dbReference type="CDD" id="cd00880">
    <property type="entry name" value="Era_like"/>
    <property type="match status" value="1"/>
</dbReference>
<dbReference type="GO" id="GO:0005737">
    <property type="term" value="C:cytoplasm"/>
    <property type="evidence" value="ECO:0007669"/>
    <property type="project" value="TreeGrafter"/>
</dbReference>
<evidence type="ECO:0000256" key="3">
    <source>
        <dbReference type="ARBA" id="ARBA00022989"/>
    </source>
</evidence>
<dbReference type="EMBL" id="JADOES010000047">
    <property type="protein sequence ID" value="MBT9317458.1"/>
    <property type="molecule type" value="Genomic_DNA"/>
</dbReference>
<dbReference type="GO" id="GO:0030488">
    <property type="term" value="P:tRNA methylation"/>
    <property type="evidence" value="ECO:0007669"/>
    <property type="project" value="TreeGrafter"/>
</dbReference>
<dbReference type="SUPFAM" id="SSF52540">
    <property type="entry name" value="P-loop containing nucleoside triphosphate hydrolases"/>
    <property type="match status" value="1"/>
</dbReference>